<keyword evidence="2" id="KW-1185">Reference proteome</keyword>
<protein>
    <submittedName>
        <fullName evidence="1">Uncharacterized protein</fullName>
    </submittedName>
</protein>
<sequence>MTRLKRGSSVLEKGMRRLAGMRSIHDPLEFGSGLSLAEYDVRLQALQGQLASYNTMLSTLDEMAGTVKRMEQELRTYSEKMLMGVVTRYGKDSLQYVQAGGKLRKRTTRQSTIVMPTATTIAPAAVPSVETNGNGARATVG</sequence>
<accession>A0ABV0KLN5</accession>
<gene>
    <name evidence="1" type="ORF">NDI38_17115</name>
</gene>
<comment type="caution">
    <text evidence="1">The sequence shown here is derived from an EMBL/GenBank/DDBJ whole genome shotgun (WGS) entry which is preliminary data.</text>
</comment>
<name>A0ABV0KLN5_9CYAN</name>
<dbReference type="Proteomes" id="UP001476950">
    <property type="component" value="Unassembled WGS sequence"/>
</dbReference>
<evidence type="ECO:0000313" key="2">
    <source>
        <dbReference type="Proteomes" id="UP001476950"/>
    </source>
</evidence>
<organism evidence="1 2">
    <name type="scientific">Stenomitos frigidus AS-A4</name>
    <dbReference type="NCBI Taxonomy" id="2933935"/>
    <lineage>
        <taxon>Bacteria</taxon>
        <taxon>Bacillati</taxon>
        <taxon>Cyanobacteriota</taxon>
        <taxon>Cyanophyceae</taxon>
        <taxon>Leptolyngbyales</taxon>
        <taxon>Leptolyngbyaceae</taxon>
        <taxon>Stenomitos</taxon>
    </lineage>
</organism>
<evidence type="ECO:0000313" key="1">
    <source>
        <dbReference type="EMBL" id="MEP1060157.1"/>
    </source>
</evidence>
<dbReference type="RefSeq" id="WP_190449339.1">
    <property type="nucleotide sequence ID" value="NZ_JAMPLM010000015.1"/>
</dbReference>
<reference evidence="1 2" key="1">
    <citation type="submission" date="2022-04" db="EMBL/GenBank/DDBJ databases">
        <title>Positive selection, recombination, and allopatry shape intraspecific diversity of widespread and dominant cyanobacteria.</title>
        <authorList>
            <person name="Wei J."/>
            <person name="Shu W."/>
            <person name="Hu C."/>
        </authorList>
    </citation>
    <scope>NUCLEOTIDE SEQUENCE [LARGE SCALE GENOMIC DNA]</scope>
    <source>
        <strain evidence="1 2">AS-A4</strain>
    </source>
</reference>
<dbReference type="EMBL" id="JAMPLM010000015">
    <property type="protein sequence ID" value="MEP1060157.1"/>
    <property type="molecule type" value="Genomic_DNA"/>
</dbReference>
<proteinExistence type="predicted"/>